<keyword evidence="3" id="KW-1185">Reference proteome</keyword>
<organism evidence="2 3">
    <name type="scientific">Laetiporus sulphureus 93-53</name>
    <dbReference type="NCBI Taxonomy" id="1314785"/>
    <lineage>
        <taxon>Eukaryota</taxon>
        <taxon>Fungi</taxon>
        <taxon>Dikarya</taxon>
        <taxon>Basidiomycota</taxon>
        <taxon>Agaricomycotina</taxon>
        <taxon>Agaricomycetes</taxon>
        <taxon>Polyporales</taxon>
        <taxon>Laetiporus</taxon>
    </lineage>
</organism>
<dbReference type="Pfam" id="PF00646">
    <property type="entry name" value="F-box"/>
    <property type="match status" value="1"/>
</dbReference>
<evidence type="ECO:0000259" key="1">
    <source>
        <dbReference type="PROSITE" id="PS50181"/>
    </source>
</evidence>
<evidence type="ECO:0000313" key="3">
    <source>
        <dbReference type="Proteomes" id="UP000076871"/>
    </source>
</evidence>
<name>A0A165F5J1_9APHY</name>
<feature type="domain" description="F-box" evidence="1">
    <location>
        <begin position="39"/>
        <end position="88"/>
    </location>
</feature>
<protein>
    <recommendedName>
        <fullName evidence="1">F-box domain-containing protein</fullName>
    </recommendedName>
</protein>
<dbReference type="InterPro" id="IPR036047">
    <property type="entry name" value="F-box-like_dom_sf"/>
</dbReference>
<dbReference type="OrthoDB" id="2322499at2759"/>
<dbReference type="STRING" id="1314785.A0A165F5J1"/>
<dbReference type="SUPFAM" id="SSF81383">
    <property type="entry name" value="F-box domain"/>
    <property type="match status" value="1"/>
</dbReference>
<dbReference type="EMBL" id="KV427615">
    <property type="protein sequence ID" value="KZT08431.1"/>
    <property type="molecule type" value="Genomic_DNA"/>
</dbReference>
<sequence length="571" mass="65459">MVKKKTKKTDTTVEGGIVSASAIAAQVSRRNVRGKRGGLKDMPNMPLDVLFEIFCHLHPRDLLNLARTDKSFRSTLMSRNAAPLWKAARLNVEGLPDCPAHLSEPAYANLVFFVHCHNCLKSNIPTILWEFSARLCSGCKRILTVRGLLHDDMDVIRAMKKPIFEVHIRLHDSHRAGLFFLPELEDLKKTWNSLPSAAAKNVFVEERVAWVAQRRQFGQVCRAWAEKRAESRSNELQQIKRNRVETIVSKLRALGWGDELDRMLGPAYFPLSLHVHVRPAKRLTETAWRKISADMIQYMQEIKRNRLESERKYILQQRFRALCSIISDFYAEPPGMPEYECKPSIADFAMMPAFREIIDSTNDTVIDATTFLPLRDQLPMLIEQWQADVKEQLRRIVQTRAHGDIAIDPLDLATTVFECTGCTRTLQYPNIIKHSCLRSNTLYCYIDAEFSTVYEKALYNGITNECAWSTDGLRVSDAMSHFKRIVTLCGKDPISTTQQEMDALDVMLYRPIDLAEPHGPQRAYTWRAAIMDWHVLPCINNIPWTVVSHAQLKRIRESGSLDSSHDHIKFL</sequence>
<reference evidence="2 3" key="1">
    <citation type="journal article" date="2016" name="Mol. Biol. Evol.">
        <title>Comparative Genomics of Early-Diverging Mushroom-Forming Fungi Provides Insights into the Origins of Lignocellulose Decay Capabilities.</title>
        <authorList>
            <person name="Nagy L.G."/>
            <person name="Riley R."/>
            <person name="Tritt A."/>
            <person name="Adam C."/>
            <person name="Daum C."/>
            <person name="Floudas D."/>
            <person name="Sun H."/>
            <person name="Yadav J.S."/>
            <person name="Pangilinan J."/>
            <person name="Larsson K.H."/>
            <person name="Matsuura K."/>
            <person name="Barry K."/>
            <person name="Labutti K."/>
            <person name="Kuo R."/>
            <person name="Ohm R.A."/>
            <person name="Bhattacharya S.S."/>
            <person name="Shirouzu T."/>
            <person name="Yoshinaga Y."/>
            <person name="Martin F.M."/>
            <person name="Grigoriev I.V."/>
            <person name="Hibbett D.S."/>
        </authorList>
    </citation>
    <scope>NUCLEOTIDE SEQUENCE [LARGE SCALE GENOMIC DNA]</scope>
    <source>
        <strain evidence="2 3">93-53</strain>
    </source>
</reference>
<dbReference type="InParanoid" id="A0A165F5J1"/>
<accession>A0A165F5J1</accession>
<dbReference type="GeneID" id="63825538"/>
<dbReference type="PROSITE" id="PS50181">
    <property type="entry name" value="FBOX"/>
    <property type="match status" value="1"/>
</dbReference>
<dbReference type="CDD" id="cd09917">
    <property type="entry name" value="F-box_SF"/>
    <property type="match status" value="1"/>
</dbReference>
<proteinExistence type="predicted"/>
<dbReference type="Proteomes" id="UP000076871">
    <property type="component" value="Unassembled WGS sequence"/>
</dbReference>
<dbReference type="InterPro" id="IPR001810">
    <property type="entry name" value="F-box_dom"/>
</dbReference>
<dbReference type="RefSeq" id="XP_040766171.1">
    <property type="nucleotide sequence ID" value="XM_040908509.1"/>
</dbReference>
<dbReference type="AlphaFoldDB" id="A0A165F5J1"/>
<gene>
    <name evidence="2" type="ORF">LAESUDRAFT_723952</name>
</gene>
<evidence type="ECO:0000313" key="2">
    <source>
        <dbReference type="EMBL" id="KZT08431.1"/>
    </source>
</evidence>